<evidence type="ECO:0000256" key="1">
    <source>
        <dbReference type="SAM" id="Coils"/>
    </source>
</evidence>
<keyword evidence="1" id="KW-0175">Coiled coil</keyword>
<feature type="region of interest" description="Disordered" evidence="2">
    <location>
        <begin position="1"/>
        <end position="26"/>
    </location>
</feature>
<dbReference type="OrthoDB" id="10516986at2759"/>
<dbReference type="AlphaFoldDB" id="A0A7J0EG02"/>
<feature type="region of interest" description="Disordered" evidence="2">
    <location>
        <begin position="538"/>
        <end position="558"/>
    </location>
</feature>
<evidence type="ECO:0000313" key="4">
    <source>
        <dbReference type="Proteomes" id="UP000585474"/>
    </source>
</evidence>
<protein>
    <submittedName>
        <fullName evidence="3">Uncharacterized protein</fullName>
    </submittedName>
</protein>
<accession>A0A7J0EG02</accession>
<sequence length="558" mass="61014">MTNEPRPPLEESPPRKRLPEIKVPSSPATKLNIMTQGDLDRLQEIYSFPLGVQTRIPGNGETVLSDGDGEVAFYEATFPTGLSGMAVLSMSPLFERVSVSLYLTQGSGIGVGMDLFQGETRQEYSEGGPQQRQGMEEEVFLHLGRRLRVLSEHSSRRRGRTGKRCNKVPTLSEIEDERAFLAKKGSYGYRDHGLLRVSHAFFRSFCAIISFRLVLINNVSSGKRCNKVLALSKIEDERFRRVFEKIGEGGHFKIPVVLDSKTFRKYFAPGRVEISSRGGSTAEGDIRGEVEGDIGGEAAAFANDASEPSHSKGVPRPEGVVISEVFGTASKKRALDDESKGKQVAPLPEAKKTKAGGMAQVIVARPPVPGEVSSAEPIPGKALGPHASVMASAATAEKILVGVILPVDKEKVEKLTFDQGVILGSSLAIRSRDFAEGALNQRALVESFELEMVQAQNRAIELEGDLAKESAKGKKIAEERRIIAAFKESEDFQEAVMGSASSYFGDGFDFCKRLLAHHYLDLGIDLDDIEMDRDLLAKEEAEAEEKERKATEERGERG</sequence>
<feature type="compositionally biased region" description="Basic and acidic residues" evidence="2">
    <location>
        <begin position="7"/>
        <end position="20"/>
    </location>
</feature>
<dbReference type="Proteomes" id="UP000585474">
    <property type="component" value="Unassembled WGS sequence"/>
</dbReference>
<dbReference type="EMBL" id="BJWL01000004">
    <property type="protein sequence ID" value="GFY85398.1"/>
    <property type="molecule type" value="Genomic_DNA"/>
</dbReference>
<keyword evidence="4" id="KW-1185">Reference proteome</keyword>
<evidence type="ECO:0000256" key="2">
    <source>
        <dbReference type="SAM" id="MobiDB-lite"/>
    </source>
</evidence>
<proteinExistence type="predicted"/>
<evidence type="ECO:0000313" key="3">
    <source>
        <dbReference type="EMBL" id="GFY85398.1"/>
    </source>
</evidence>
<reference evidence="3 4" key="1">
    <citation type="submission" date="2019-07" db="EMBL/GenBank/DDBJ databases">
        <title>De Novo Assembly of kiwifruit Actinidia rufa.</title>
        <authorList>
            <person name="Sugita-Konishi S."/>
            <person name="Sato K."/>
            <person name="Mori E."/>
            <person name="Abe Y."/>
            <person name="Kisaki G."/>
            <person name="Hamano K."/>
            <person name="Suezawa K."/>
            <person name="Otani M."/>
            <person name="Fukuda T."/>
            <person name="Manabe T."/>
            <person name="Gomi K."/>
            <person name="Tabuchi M."/>
            <person name="Akimitsu K."/>
            <person name="Kataoka I."/>
        </authorList>
    </citation>
    <scope>NUCLEOTIDE SEQUENCE [LARGE SCALE GENOMIC DNA]</scope>
    <source>
        <strain evidence="4">cv. Fuchu</strain>
    </source>
</reference>
<feature type="coiled-coil region" evidence="1">
    <location>
        <begin position="445"/>
        <end position="472"/>
    </location>
</feature>
<name>A0A7J0EG02_9ERIC</name>
<gene>
    <name evidence="3" type="ORF">Acr_04g0001360</name>
</gene>
<comment type="caution">
    <text evidence="3">The sequence shown here is derived from an EMBL/GenBank/DDBJ whole genome shotgun (WGS) entry which is preliminary data.</text>
</comment>
<organism evidence="3 4">
    <name type="scientific">Actinidia rufa</name>
    <dbReference type="NCBI Taxonomy" id="165716"/>
    <lineage>
        <taxon>Eukaryota</taxon>
        <taxon>Viridiplantae</taxon>
        <taxon>Streptophyta</taxon>
        <taxon>Embryophyta</taxon>
        <taxon>Tracheophyta</taxon>
        <taxon>Spermatophyta</taxon>
        <taxon>Magnoliopsida</taxon>
        <taxon>eudicotyledons</taxon>
        <taxon>Gunneridae</taxon>
        <taxon>Pentapetalae</taxon>
        <taxon>asterids</taxon>
        <taxon>Ericales</taxon>
        <taxon>Actinidiaceae</taxon>
        <taxon>Actinidia</taxon>
    </lineage>
</organism>